<feature type="region of interest" description="Disordered" evidence="15">
    <location>
        <begin position="663"/>
        <end position="691"/>
    </location>
</feature>
<evidence type="ECO:0000313" key="18">
    <source>
        <dbReference type="Proteomes" id="UP000694941"/>
    </source>
</evidence>
<sequence length="691" mass="76825">MSVTEIWLLCFSLQGMVLAAVYIRRKLVEEGILTQAFRYSPEKGTSQYDLVLVGHSLGAGTAAILAILLKQDFPNLVCYAYSPPGGLLSWPAVEYSKQFITSVVMGKDVVPRLGLHQLESLRSDLINAIKRTEDPKWKIIMGGVMCCCPEDNGVDAIAVEDFGLKSGARDVTTHPSDSSIALTAHQPMYPPGRIIHIIRNHPRRNDRKLFKKQNPVFQAIWADNTDFDEVLISPVMVQDHMPDKVMEALEKLLVNTGPPKPQRTLTELERRQLLTPSADTLDTVADRTPPHRLVLETSFTDLNPESLTGAEEAPTGLRWEYSSAIAATMESGYNMRQLKSSPSGVQPGSNLDGHLKVDLLHDDWLGLAPLASPETLSDVSSISSKGSSQRLNNGNHLQRLSWGGINPLEPIAQSPAVQRPLPDSLGVYYVQPHGPDHQYYGVLYSADETSGNGNVVRDTSTSNLLDNSYGQGNTTPLGQKVVTEVTVEMQPFSQYHPNNSEISKEHTLHLNLEPTSQGIKDNITQSSNCAQNNGGEKNIDRQSKRVTFELCSSQDSQDSTNGMNNDEDSFVPSYPEYSTQQEYGNHEYMYPRFSCPGHTPLHSPTLEYSMSDAFLTKMIEKETIHRSFEEADIYHLEDTANVFEVSTLPVKVFHNQPSFRLQPTKEENESRLLETQSPSKVYRKPPTESSL</sequence>
<evidence type="ECO:0000256" key="14">
    <source>
        <dbReference type="ARBA" id="ARBA00026104"/>
    </source>
</evidence>
<organism evidence="18 19">
    <name type="scientific">Limulus polyphemus</name>
    <name type="common">Atlantic horseshoe crab</name>
    <dbReference type="NCBI Taxonomy" id="6850"/>
    <lineage>
        <taxon>Eukaryota</taxon>
        <taxon>Metazoa</taxon>
        <taxon>Ecdysozoa</taxon>
        <taxon>Arthropoda</taxon>
        <taxon>Chelicerata</taxon>
        <taxon>Merostomata</taxon>
        <taxon>Xiphosura</taxon>
        <taxon>Limulidae</taxon>
        <taxon>Limulus</taxon>
    </lineage>
</organism>
<keyword evidence="4" id="KW-0597">Phosphoprotein</keyword>
<comment type="subcellular location">
    <subcellularLocation>
        <location evidence="2">Cell membrane</location>
        <topology evidence="2">Multi-pass membrane protein</topology>
    </subcellularLocation>
</comment>
<feature type="chain" id="PRO_5047511942" description="sn-1-specific diacylglycerol lipase" evidence="16">
    <location>
        <begin position="20"/>
        <end position="691"/>
    </location>
</feature>
<dbReference type="Gene3D" id="3.40.50.1820">
    <property type="entry name" value="alpha/beta hydrolase"/>
    <property type="match status" value="1"/>
</dbReference>
<keyword evidence="16" id="KW-0732">Signal</keyword>
<keyword evidence="6" id="KW-0479">Metal-binding</keyword>
<comment type="cofactor">
    <cofactor evidence="1">
        <name>Ca(2+)</name>
        <dbReference type="ChEBI" id="CHEBI:29108"/>
    </cofactor>
</comment>
<evidence type="ECO:0000256" key="12">
    <source>
        <dbReference type="ARBA" id="ARBA00023136"/>
    </source>
</evidence>
<evidence type="ECO:0000256" key="10">
    <source>
        <dbReference type="ARBA" id="ARBA00022989"/>
    </source>
</evidence>
<dbReference type="PANTHER" id="PTHR45792:SF8">
    <property type="entry name" value="DIACYLGLYCEROL LIPASE-ALPHA"/>
    <property type="match status" value="1"/>
</dbReference>
<keyword evidence="11" id="KW-0443">Lipid metabolism</keyword>
<feature type="compositionally biased region" description="Basic and acidic residues" evidence="15">
    <location>
        <begin position="663"/>
        <end position="672"/>
    </location>
</feature>
<dbReference type="SUPFAM" id="SSF53474">
    <property type="entry name" value="alpha/beta-Hydrolases"/>
    <property type="match status" value="1"/>
</dbReference>
<accession>A0ABM1SCA8</accession>
<dbReference type="InterPro" id="IPR052214">
    <property type="entry name" value="DAG_Lipase-Related"/>
</dbReference>
<evidence type="ECO:0000256" key="13">
    <source>
        <dbReference type="ARBA" id="ARBA00024531"/>
    </source>
</evidence>
<dbReference type="CDD" id="cd00741">
    <property type="entry name" value="Lipase"/>
    <property type="match status" value="1"/>
</dbReference>
<keyword evidence="7" id="KW-0378">Hydrolase</keyword>
<evidence type="ECO:0000256" key="7">
    <source>
        <dbReference type="ARBA" id="ARBA00022801"/>
    </source>
</evidence>
<evidence type="ECO:0000313" key="19">
    <source>
        <dbReference type="RefSeq" id="XP_022241263.1"/>
    </source>
</evidence>
<dbReference type="GeneID" id="106459122"/>
<dbReference type="Proteomes" id="UP000694941">
    <property type="component" value="Unplaced"/>
</dbReference>
<dbReference type="InterPro" id="IPR029058">
    <property type="entry name" value="AB_hydrolase_fold"/>
</dbReference>
<comment type="catalytic activity">
    <reaction evidence="13">
        <text>a 1,2-diacyl-sn-glycerol + H2O = a 2-acylglycerol + a fatty acid + H(+)</text>
        <dbReference type="Rhea" id="RHEA:33275"/>
        <dbReference type="ChEBI" id="CHEBI:15377"/>
        <dbReference type="ChEBI" id="CHEBI:15378"/>
        <dbReference type="ChEBI" id="CHEBI:17389"/>
        <dbReference type="ChEBI" id="CHEBI:17815"/>
        <dbReference type="ChEBI" id="CHEBI:28868"/>
        <dbReference type="EC" id="3.1.1.116"/>
    </reaction>
    <physiologicalReaction direction="left-to-right" evidence="13">
        <dbReference type="Rhea" id="RHEA:33276"/>
    </physiologicalReaction>
</comment>
<dbReference type="RefSeq" id="XP_022241263.1">
    <property type="nucleotide sequence ID" value="XM_022385555.1"/>
</dbReference>
<name>A0ABM1SCA8_LIMPO</name>
<evidence type="ECO:0000256" key="11">
    <source>
        <dbReference type="ARBA" id="ARBA00023098"/>
    </source>
</evidence>
<keyword evidence="5" id="KW-0812">Transmembrane</keyword>
<dbReference type="Pfam" id="PF01764">
    <property type="entry name" value="Lipase_3"/>
    <property type="match status" value="1"/>
</dbReference>
<dbReference type="InterPro" id="IPR002921">
    <property type="entry name" value="Fungal_lipase-type"/>
</dbReference>
<feature type="signal peptide" evidence="16">
    <location>
        <begin position="1"/>
        <end position="19"/>
    </location>
</feature>
<evidence type="ECO:0000256" key="5">
    <source>
        <dbReference type="ARBA" id="ARBA00022692"/>
    </source>
</evidence>
<evidence type="ECO:0000256" key="9">
    <source>
        <dbReference type="ARBA" id="ARBA00022963"/>
    </source>
</evidence>
<protein>
    <recommendedName>
        <fullName evidence="14">sn-1-specific diacylglycerol lipase</fullName>
        <ecNumber evidence="14">3.1.1.116</ecNumber>
    </recommendedName>
</protein>
<evidence type="ECO:0000256" key="3">
    <source>
        <dbReference type="ARBA" id="ARBA00022475"/>
    </source>
</evidence>
<evidence type="ECO:0000259" key="17">
    <source>
        <dbReference type="Pfam" id="PF01764"/>
    </source>
</evidence>
<keyword evidence="3" id="KW-1003">Cell membrane</keyword>
<gene>
    <name evidence="19" type="primary">LOC106459122</name>
</gene>
<keyword evidence="12" id="KW-0472">Membrane</keyword>
<keyword evidence="8" id="KW-0106">Calcium</keyword>
<evidence type="ECO:0000256" key="16">
    <source>
        <dbReference type="SAM" id="SignalP"/>
    </source>
</evidence>
<evidence type="ECO:0000256" key="8">
    <source>
        <dbReference type="ARBA" id="ARBA00022837"/>
    </source>
</evidence>
<evidence type="ECO:0000256" key="6">
    <source>
        <dbReference type="ARBA" id="ARBA00022723"/>
    </source>
</evidence>
<keyword evidence="18" id="KW-1185">Reference proteome</keyword>
<dbReference type="EC" id="3.1.1.116" evidence="14"/>
<evidence type="ECO:0000256" key="15">
    <source>
        <dbReference type="SAM" id="MobiDB-lite"/>
    </source>
</evidence>
<evidence type="ECO:0000256" key="2">
    <source>
        <dbReference type="ARBA" id="ARBA00004651"/>
    </source>
</evidence>
<dbReference type="PANTHER" id="PTHR45792">
    <property type="entry name" value="DIACYLGLYCEROL LIPASE HOMOLOG-RELATED"/>
    <property type="match status" value="1"/>
</dbReference>
<proteinExistence type="predicted"/>
<evidence type="ECO:0000256" key="4">
    <source>
        <dbReference type="ARBA" id="ARBA00022553"/>
    </source>
</evidence>
<reference evidence="19" key="1">
    <citation type="submission" date="2025-08" db="UniProtKB">
        <authorList>
            <consortium name="RefSeq"/>
        </authorList>
    </citation>
    <scope>IDENTIFICATION</scope>
    <source>
        <tissue evidence="19">Muscle</tissue>
    </source>
</reference>
<keyword evidence="10" id="KW-1133">Transmembrane helix</keyword>
<evidence type="ECO:0000256" key="1">
    <source>
        <dbReference type="ARBA" id="ARBA00001913"/>
    </source>
</evidence>
<keyword evidence="9" id="KW-0442">Lipid degradation</keyword>
<feature type="domain" description="Fungal lipase-type" evidence="17">
    <location>
        <begin position="43"/>
        <end position="113"/>
    </location>
</feature>